<dbReference type="GO" id="GO:0006012">
    <property type="term" value="P:galactose metabolic process"/>
    <property type="evidence" value="ECO:0007669"/>
    <property type="project" value="InterPro"/>
</dbReference>
<keyword evidence="3" id="KW-0067">ATP-binding</keyword>
<evidence type="ECO:0000256" key="2">
    <source>
        <dbReference type="ARBA" id="ARBA00022741"/>
    </source>
</evidence>
<dbReference type="InterPro" id="IPR014721">
    <property type="entry name" value="Ribsml_uS5_D2-typ_fold_subgr"/>
</dbReference>
<evidence type="ECO:0000256" key="1">
    <source>
        <dbReference type="ARBA" id="ARBA00006566"/>
    </source>
</evidence>
<dbReference type="InterPro" id="IPR006204">
    <property type="entry name" value="GHMP_kinase_N_dom"/>
</dbReference>
<feature type="domain" description="GHMP kinase N-terminal" evidence="4">
    <location>
        <begin position="103"/>
        <end position="184"/>
    </location>
</feature>
<name>A0A382VZG9_9ZZZZ</name>
<dbReference type="GO" id="GO:0005524">
    <property type="term" value="F:ATP binding"/>
    <property type="evidence" value="ECO:0007669"/>
    <property type="project" value="UniProtKB-KW"/>
</dbReference>
<dbReference type="InterPro" id="IPR000705">
    <property type="entry name" value="Galactokinase"/>
</dbReference>
<dbReference type="EMBL" id="UINC01155788">
    <property type="protein sequence ID" value="SVD51844.1"/>
    <property type="molecule type" value="Genomic_DNA"/>
</dbReference>
<dbReference type="PRINTS" id="PR00473">
    <property type="entry name" value="GALCTOKINASE"/>
</dbReference>
<evidence type="ECO:0000256" key="3">
    <source>
        <dbReference type="ARBA" id="ARBA00022840"/>
    </source>
</evidence>
<dbReference type="PROSITE" id="PS00106">
    <property type="entry name" value="GALACTOKINASE"/>
    <property type="match status" value="1"/>
</dbReference>
<protein>
    <recommendedName>
        <fullName evidence="7">Galactokinase N-terminal domain-containing protein</fullName>
    </recommendedName>
</protein>
<dbReference type="Pfam" id="PF00288">
    <property type="entry name" value="GHMP_kinases_N"/>
    <property type="match status" value="1"/>
</dbReference>
<evidence type="ECO:0000259" key="4">
    <source>
        <dbReference type="Pfam" id="PF00288"/>
    </source>
</evidence>
<dbReference type="GO" id="GO:0004335">
    <property type="term" value="F:galactokinase activity"/>
    <property type="evidence" value="ECO:0007669"/>
    <property type="project" value="InterPro"/>
</dbReference>
<reference evidence="6" key="1">
    <citation type="submission" date="2018-05" db="EMBL/GenBank/DDBJ databases">
        <authorList>
            <person name="Lanie J.A."/>
            <person name="Ng W.-L."/>
            <person name="Kazmierczak K.M."/>
            <person name="Andrzejewski T.M."/>
            <person name="Davidsen T.M."/>
            <person name="Wayne K.J."/>
            <person name="Tettelin H."/>
            <person name="Glass J.I."/>
            <person name="Rusch D."/>
            <person name="Podicherti R."/>
            <person name="Tsui H.-C.T."/>
            <person name="Winkler M.E."/>
        </authorList>
    </citation>
    <scope>NUCLEOTIDE SEQUENCE</scope>
</reference>
<dbReference type="AlphaFoldDB" id="A0A382VZG9"/>
<proteinExistence type="inferred from homology"/>
<gene>
    <name evidence="6" type="ORF">METZ01_LOCUS404698</name>
</gene>
<evidence type="ECO:0000259" key="5">
    <source>
        <dbReference type="Pfam" id="PF10509"/>
    </source>
</evidence>
<dbReference type="InterPro" id="IPR020568">
    <property type="entry name" value="Ribosomal_Su5_D2-typ_SF"/>
</dbReference>
<sequence length="218" mass="24422">METSPKEQLVNKVREEFKLKFKNEPKNVTLTPGRINIIGEHTDYNEGLAMPAAIDRWICTVVSKSSNKFSTIYSLNYNESILITPHMPDKFQEIWKQLAASSIHVIITEFGIEESVNMAVGGNIPIGCGLSSSTAFVISITKTFCHLFSIEITDRELAYLSQKIENRTLGTAGGLLDQYGIILSKKNHFLVIDFQDNTIEYIPVSFSGNSWIIVNSQI</sequence>
<dbReference type="PRINTS" id="PR00959">
    <property type="entry name" value="MEVGALKINASE"/>
</dbReference>
<dbReference type="Pfam" id="PF10509">
    <property type="entry name" value="GalKase_gal_bdg"/>
    <property type="match status" value="1"/>
</dbReference>
<dbReference type="PANTHER" id="PTHR10457:SF7">
    <property type="entry name" value="GALACTOKINASE-RELATED"/>
    <property type="match status" value="1"/>
</dbReference>
<dbReference type="SUPFAM" id="SSF54211">
    <property type="entry name" value="Ribosomal protein S5 domain 2-like"/>
    <property type="match status" value="1"/>
</dbReference>
<keyword evidence="2" id="KW-0547">Nucleotide-binding</keyword>
<dbReference type="PANTHER" id="PTHR10457">
    <property type="entry name" value="MEVALONATE KINASE/GALACTOKINASE"/>
    <property type="match status" value="1"/>
</dbReference>
<evidence type="ECO:0000313" key="6">
    <source>
        <dbReference type="EMBL" id="SVD51844.1"/>
    </source>
</evidence>
<dbReference type="InterPro" id="IPR019539">
    <property type="entry name" value="GalKase_N"/>
</dbReference>
<accession>A0A382VZG9</accession>
<dbReference type="InterPro" id="IPR019741">
    <property type="entry name" value="Galactokinase_CS"/>
</dbReference>
<feature type="domain" description="Galactokinase N-terminal" evidence="5">
    <location>
        <begin position="15"/>
        <end position="64"/>
    </location>
</feature>
<dbReference type="Gene3D" id="3.30.230.10">
    <property type="match status" value="1"/>
</dbReference>
<feature type="non-terminal residue" evidence="6">
    <location>
        <position position="218"/>
    </location>
</feature>
<evidence type="ECO:0008006" key="7">
    <source>
        <dbReference type="Google" id="ProtNLM"/>
    </source>
</evidence>
<comment type="similarity">
    <text evidence="1">Belongs to the GHMP kinase family. GalK subfamily.</text>
</comment>
<dbReference type="GO" id="GO:0005829">
    <property type="term" value="C:cytosol"/>
    <property type="evidence" value="ECO:0007669"/>
    <property type="project" value="TreeGrafter"/>
</dbReference>
<organism evidence="6">
    <name type="scientific">marine metagenome</name>
    <dbReference type="NCBI Taxonomy" id="408172"/>
    <lineage>
        <taxon>unclassified sequences</taxon>
        <taxon>metagenomes</taxon>
        <taxon>ecological metagenomes</taxon>
    </lineage>
</organism>